<sequence length="163" mass="18041">MIFYYPIPFARIAAMNLGGRSAMRISGMGEKSVVVCIRRLAALISILLGSAVQAFSCDQPIMISNWSRCAIANVTDEGGDADWKVVPAWTREKAISAYFGNDPRLLANHGLCNAKFHNVVLCQPGWETGNPDECSYLVCSGYYSALFGKEEREDYLRDYPDAQ</sequence>
<organism evidence="1 2">
    <name type="scientific">Rhizobium laguerreae</name>
    <dbReference type="NCBI Taxonomy" id="1076926"/>
    <lineage>
        <taxon>Bacteria</taxon>
        <taxon>Pseudomonadati</taxon>
        <taxon>Pseudomonadota</taxon>
        <taxon>Alphaproteobacteria</taxon>
        <taxon>Hyphomicrobiales</taxon>
        <taxon>Rhizobiaceae</taxon>
        <taxon>Rhizobium/Agrobacterium group</taxon>
        <taxon>Rhizobium</taxon>
    </lineage>
</organism>
<dbReference type="Proteomes" id="UP000530654">
    <property type="component" value="Unassembled WGS sequence"/>
</dbReference>
<evidence type="ECO:0000313" key="2">
    <source>
        <dbReference type="Proteomes" id="UP000530654"/>
    </source>
</evidence>
<reference evidence="1 2" key="1">
    <citation type="submission" date="2020-04" db="EMBL/GenBank/DDBJ databases">
        <title>Rhizobium bacterial biofertilizers improve the content of phenolic compounds of Lactuca sativa L. under non-saline and saline-stress conditions.</title>
        <authorList>
            <person name="Ayuso-Calles M."/>
            <person name="Garcia-Estevez I."/>
            <person name="Jimenez-Gomez A."/>
            <person name="Flores-Felix J.D."/>
            <person name="Escribano-Bailon M."/>
            <person name="Rivas R."/>
        </authorList>
    </citation>
    <scope>NUCLEOTIDE SEQUENCE [LARGE SCALE GENOMIC DNA]</scope>
    <source>
        <strain evidence="1 2">GPTR02</strain>
    </source>
</reference>
<comment type="caution">
    <text evidence="1">The sequence shown here is derived from an EMBL/GenBank/DDBJ whole genome shotgun (WGS) entry which is preliminary data.</text>
</comment>
<dbReference type="RefSeq" id="WP_170283085.1">
    <property type="nucleotide sequence ID" value="NZ_JABEQY010000065.1"/>
</dbReference>
<proteinExistence type="predicted"/>
<name>A0A7Y2W9C7_9HYPH</name>
<dbReference type="EMBL" id="JABEQY010000065">
    <property type="protein sequence ID" value="NNH68163.1"/>
    <property type="molecule type" value="Genomic_DNA"/>
</dbReference>
<gene>
    <name evidence="1" type="ORF">HLI17_33875</name>
</gene>
<dbReference type="AlphaFoldDB" id="A0A7Y2W9C7"/>
<accession>A0A7Y2W9C7</accession>
<protein>
    <submittedName>
        <fullName evidence="1">Uncharacterized protein</fullName>
    </submittedName>
</protein>
<evidence type="ECO:0000313" key="1">
    <source>
        <dbReference type="EMBL" id="NNH68163.1"/>
    </source>
</evidence>